<dbReference type="OrthoDB" id="2580323at2759"/>
<evidence type="ECO:0000313" key="3">
    <source>
        <dbReference type="Proteomes" id="UP000193218"/>
    </source>
</evidence>
<dbReference type="EMBL" id="NBSH01000001">
    <property type="protein sequence ID" value="ORX41089.1"/>
    <property type="molecule type" value="Genomic_DNA"/>
</dbReference>
<proteinExistence type="predicted"/>
<dbReference type="InParanoid" id="A0A1Y1USU4"/>
<feature type="signal peptide" evidence="1">
    <location>
        <begin position="1"/>
        <end position="23"/>
    </location>
</feature>
<dbReference type="PANTHER" id="PTHR40616">
    <property type="entry name" value="LINALOOL DEHYDRATASE_ISOMERASE DOMAIN-CONTAINING PROTEIN"/>
    <property type="match status" value="1"/>
</dbReference>
<evidence type="ECO:0000313" key="2">
    <source>
        <dbReference type="EMBL" id="ORX41089.1"/>
    </source>
</evidence>
<keyword evidence="1" id="KW-0732">Signal</keyword>
<gene>
    <name evidence="2" type="ORF">BD324DRAFT_678482</name>
</gene>
<accession>A0A1Y1USU4</accession>
<keyword evidence="3" id="KW-1185">Reference proteome</keyword>
<dbReference type="Proteomes" id="UP000193218">
    <property type="component" value="Unassembled WGS sequence"/>
</dbReference>
<dbReference type="GeneID" id="33560807"/>
<dbReference type="PANTHER" id="PTHR40616:SF1">
    <property type="entry name" value="LINALOOL DEHYDRATASE_ISOMERASE DOMAIN-CONTAINING PROTEIN"/>
    <property type="match status" value="1"/>
</dbReference>
<feature type="chain" id="PRO_5012214742" evidence="1">
    <location>
        <begin position="24"/>
        <end position="571"/>
    </location>
</feature>
<dbReference type="STRING" id="4999.A0A1Y1USU4"/>
<dbReference type="AlphaFoldDB" id="A0A1Y1USU4"/>
<sequence>MVSLGSLTAGVSLLLCLFNETLANQQHPTRWANEQYLDSIGASSNNLDLFEYAMDILDSNFGLPFLFQTPKLSSWYVVGLLARAQGNDVEVANKLIANIVTQQYTDPSFIGYGTFKDGYLKPYVDVSDTLWPPKIYNSYDPNVNLFVTIAGIIIDSQFSHLLWDSNLANLRKAMYIATVGDGYRVGGLDGDNLYPDYSNPWYMRCVSAAYVGNMCGDSNMTYWANEWAKEGIELFNMTNTLSEFNGGTYAGVTLFALSLAQYCPTNSTIYQQAPRVITSVWDQLAETYNPSLTTLSGPWDRTYGFDLTQYYGIIGSGITGIIGMNGSYPMPNPLDGSNHYTDMAIIPMQVVTSVYTESLIPSQAKSRFAALYAPHMYDTQAFSPPWDKRPRNYTFWVDDGLSVGGIEFDESEVGGPSINQGSFSPGVILWDAGKGGAGAGWISYWPTSPSCSIVATPSNLTIRYPPSQDWPNSTVSTAISLLLSPLPDWQLGTGSFNNSDHSASFPGLNVSLSGNAVDQGQRILEFTGDEINGFRYYNLTYDFAGGVGNEVPELVVAFTKTTPPQIDLYVE</sequence>
<dbReference type="RefSeq" id="XP_021874768.1">
    <property type="nucleotide sequence ID" value="XM_022018998.1"/>
</dbReference>
<comment type="caution">
    <text evidence="2">The sequence shown here is derived from an EMBL/GenBank/DDBJ whole genome shotgun (WGS) entry which is preliminary data.</text>
</comment>
<organism evidence="2 3">
    <name type="scientific">Kockovaella imperatae</name>
    <dbReference type="NCBI Taxonomy" id="4999"/>
    <lineage>
        <taxon>Eukaryota</taxon>
        <taxon>Fungi</taxon>
        <taxon>Dikarya</taxon>
        <taxon>Basidiomycota</taxon>
        <taxon>Agaricomycotina</taxon>
        <taxon>Tremellomycetes</taxon>
        <taxon>Tremellales</taxon>
        <taxon>Cuniculitremaceae</taxon>
        <taxon>Kockovaella</taxon>
    </lineage>
</organism>
<name>A0A1Y1USU4_9TREE</name>
<protein>
    <submittedName>
        <fullName evidence="2">Uncharacterized protein</fullName>
    </submittedName>
</protein>
<reference evidence="2 3" key="1">
    <citation type="submission" date="2017-03" db="EMBL/GenBank/DDBJ databases">
        <title>Widespread Adenine N6-methylation of Active Genes in Fungi.</title>
        <authorList>
            <consortium name="DOE Joint Genome Institute"/>
            <person name="Mondo S.J."/>
            <person name="Dannebaum R.O."/>
            <person name="Kuo R.C."/>
            <person name="Louie K.B."/>
            <person name="Bewick A.J."/>
            <person name="Labutti K."/>
            <person name="Haridas S."/>
            <person name="Kuo A."/>
            <person name="Salamov A."/>
            <person name="Ahrendt S.R."/>
            <person name="Lau R."/>
            <person name="Bowen B.P."/>
            <person name="Lipzen A."/>
            <person name="Sullivan W."/>
            <person name="Andreopoulos W.B."/>
            <person name="Clum A."/>
            <person name="Lindquist E."/>
            <person name="Daum C."/>
            <person name="Northen T.R."/>
            <person name="Ramamoorthy G."/>
            <person name="Schmitz R.J."/>
            <person name="Gryganskyi A."/>
            <person name="Culley D."/>
            <person name="Magnuson J."/>
            <person name="James T.Y."/>
            <person name="O'Malley M.A."/>
            <person name="Stajich J.E."/>
            <person name="Spatafora J.W."/>
            <person name="Visel A."/>
            <person name="Grigoriev I.V."/>
        </authorList>
    </citation>
    <scope>NUCLEOTIDE SEQUENCE [LARGE SCALE GENOMIC DNA]</scope>
    <source>
        <strain evidence="2 3">NRRL Y-17943</strain>
    </source>
</reference>
<evidence type="ECO:0000256" key="1">
    <source>
        <dbReference type="SAM" id="SignalP"/>
    </source>
</evidence>